<evidence type="ECO:0000259" key="2">
    <source>
        <dbReference type="PROSITE" id="PS50887"/>
    </source>
</evidence>
<dbReference type="GO" id="GO:0005886">
    <property type="term" value="C:plasma membrane"/>
    <property type="evidence" value="ECO:0007669"/>
    <property type="project" value="TreeGrafter"/>
</dbReference>
<dbReference type="GO" id="GO:0052621">
    <property type="term" value="F:diguanylate cyclase activity"/>
    <property type="evidence" value="ECO:0007669"/>
    <property type="project" value="TreeGrafter"/>
</dbReference>
<keyword evidence="4" id="KW-1185">Reference proteome</keyword>
<dbReference type="CDD" id="cd01949">
    <property type="entry name" value="GGDEF"/>
    <property type="match status" value="1"/>
</dbReference>
<dbReference type="InterPro" id="IPR011990">
    <property type="entry name" value="TPR-like_helical_dom_sf"/>
</dbReference>
<dbReference type="GO" id="GO:0043709">
    <property type="term" value="P:cell adhesion involved in single-species biofilm formation"/>
    <property type="evidence" value="ECO:0007669"/>
    <property type="project" value="TreeGrafter"/>
</dbReference>
<organism evidence="3 4">
    <name type="scientific">Paractinoplanes toevensis</name>
    <dbReference type="NCBI Taxonomy" id="571911"/>
    <lineage>
        <taxon>Bacteria</taxon>
        <taxon>Bacillati</taxon>
        <taxon>Actinomycetota</taxon>
        <taxon>Actinomycetes</taxon>
        <taxon>Micromonosporales</taxon>
        <taxon>Micromonosporaceae</taxon>
        <taxon>Paractinoplanes</taxon>
    </lineage>
</organism>
<evidence type="ECO:0000313" key="4">
    <source>
        <dbReference type="Proteomes" id="UP000677082"/>
    </source>
</evidence>
<dbReference type="PANTHER" id="PTHR45138">
    <property type="entry name" value="REGULATORY COMPONENTS OF SENSORY TRANSDUCTION SYSTEM"/>
    <property type="match status" value="1"/>
</dbReference>
<comment type="caution">
    <text evidence="3">The sequence shown here is derived from an EMBL/GenBank/DDBJ whole genome shotgun (WGS) entry which is preliminary data.</text>
</comment>
<sequence length="549" mass="59763">MTTVQVAEKRSVRALLAAAEQRRLAGDYRSGCAAAREAAELAAALGDAAGHAEALRSLATQLLRLGRHEEAVTACRTAVTELEALGDASGVCEVLTLQALPLTDLGMHEEALDVLARARDIAQQLGNRDLLYWVHNRTGVVHGSMGDRELSNDYLMQALRMVDGMDDEARFCILNNVGDNAVHEVARLQGLGDAKGAEATLTDALGYVAEALRLARAAGHPFRESISLDNYGMLLALAGDLDGAARLIEQSRQIAVRAGYRSLESGALQHQARIRLMRGYHAEAIEGLLLALDRAREAGEKTMAMEVLRELSDAYEMAGDPVAALHHYRAFHDLERELHNQVAAARARMAAHHFELDNARLEAENARLETALHRARSAELAADNLLWQRQATEDALTGLPNRRYVDERLPKLAAAGGPLCVALADVDLFKRVNDEYGHPVGDEVLRRIATILLEHVRDSDLVARFGGEEFLIALNATGLQDARAKCELLRANVAAYPWEHLRPGLRVTISLGLAEVTGTGTLADAINLADQRLYDAKRSGRNRVNGTQI</sequence>
<evidence type="ECO:0000256" key="1">
    <source>
        <dbReference type="SAM" id="Coils"/>
    </source>
</evidence>
<dbReference type="FunFam" id="3.30.70.270:FF:000001">
    <property type="entry name" value="Diguanylate cyclase domain protein"/>
    <property type="match status" value="1"/>
</dbReference>
<dbReference type="InterPro" id="IPR029787">
    <property type="entry name" value="Nucleotide_cyclase"/>
</dbReference>
<gene>
    <name evidence="3" type="ORF">Ato02nite_054750</name>
</gene>
<dbReference type="Gene3D" id="3.30.70.270">
    <property type="match status" value="1"/>
</dbReference>
<dbReference type="GO" id="GO:1902201">
    <property type="term" value="P:negative regulation of bacterial-type flagellum-dependent cell motility"/>
    <property type="evidence" value="ECO:0007669"/>
    <property type="project" value="TreeGrafter"/>
</dbReference>
<dbReference type="Gene3D" id="1.25.40.10">
    <property type="entry name" value="Tetratricopeptide repeat domain"/>
    <property type="match status" value="2"/>
</dbReference>
<dbReference type="SUPFAM" id="SSF48452">
    <property type="entry name" value="TPR-like"/>
    <property type="match status" value="2"/>
</dbReference>
<dbReference type="Proteomes" id="UP000677082">
    <property type="component" value="Unassembled WGS sequence"/>
</dbReference>
<reference evidence="3 4" key="1">
    <citation type="submission" date="2021-03" db="EMBL/GenBank/DDBJ databases">
        <title>Whole genome shotgun sequence of Actinoplanes toevensis NBRC 105298.</title>
        <authorList>
            <person name="Komaki H."/>
            <person name="Tamura T."/>
        </authorList>
    </citation>
    <scope>NUCLEOTIDE SEQUENCE [LARGE SCALE GENOMIC DNA]</scope>
    <source>
        <strain evidence="3 4">NBRC 105298</strain>
    </source>
</reference>
<accession>A0A919TE67</accession>
<dbReference type="InterPro" id="IPR043128">
    <property type="entry name" value="Rev_trsase/Diguanyl_cyclase"/>
</dbReference>
<feature type="domain" description="GGDEF" evidence="2">
    <location>
        <begin position="417"/>
        <end position="549"/>
    </location>
</feature>
<dbReference type="SUPFAM" id="SSF55073">
    <property type="entry name" value="Nucleotide cyclase"/>
    <property type="match status" value="1"/>
</dbReference>
<dbReference type="EMBL" id="BOQN01000068">
    <property type="protein sequence ID" value="GIM93682.1"/>
    <property type="molecule type" value="Genomic_DNA"/>
</dbReference>
<dbReference type="SMART" id="SM00267">
    <property type="entry name" value="GGDEF"/>
    <property type="match status" value="1"/>
</dbReference>
<dbReference type="InterPro" id="IPR050469">
    <property type="entry name" value="Diguanylate_Cyclase"/>
</dbReference>
<dbReference type="PROSITE" id="PS50887">
    <property type="entry name" value="GGDEF"/>
    <property type="match status" value="1"/>
</dbReference>
<dbReference type="InterPro" id="IPR000160">
    <property type="entry name" value="GGDEF_dom"/>
</dbReference>
<dbReference type="AlphaFoldDB" id="A0A919TE67"/>
<protein>
    <recommendedName>
        <fullName evidence="2">GGDEF domain-containing protein</fullName>
    </recommendedName>
</protein>
<name>A0A919TE67_9ACTN</name>
<dbReference type="Pfam" id="PF00990">
    <property type="entry name" value="GGDEF"/>
    <property type="match status" value="1"/>
</dbReference>
<dbReference type="RefSeq" id="WP_213009479.1">
    <property type="nucleotide sequence ID" value="NZ_BOQN01000068.1"/>
</dbReference>
<keyword evidence="1" id="KW-0175">Coiled coil</keyword>
<feature type="coiled-coil region" evidence="1">
    <location>
        <begin position="351"/>
        <end position="378"/>
    </location>
</feature>
<proteinExistence type="predicted"/>
<dbReference type="PANTHER" id="PTHR45138:SF9">
    <property type="entry name" value="DIGUANYLATE CYCLASE DGCM-RELATED"/>
    <property type="match status" value="1"/>
</dbReference>
<evidence type="ECO:0000313" key="3">
    <source>
        <dbReference type="EMBL" id="GIM93682.1"/>
    </source>
</evidence>
<dbReference type="NCBIfam" id="TIGR00254">
    <property type="entry name" value="GGDEF"/>
    <property type="match status" value="1"/>
</dbReference>